<proteinExistence type="predicted"/>
<dbReference type="AlphaFoldDB" id="A0A9P7DP22"/>
<dbReference type="OrthoDB" id="10261556at2759"/>
<evidence type="ECO:0008006" key="3">
    <source>
        <dbReference type="Google" id="ProtNLM"/>
    </source>
</evidence>
<dbReference type="SUPFAM" id="SSF52540">
    <property type="entry name" value="P-loop containing nucleoside triphosphate hydrolases"/>
    <property type="match status" value="1"/>
</dbReference>
<keyword evidence="2" id="KW-1185">Reference proteome</keyword>
<reference evidence="1" key="1">
    <citation type="journal article" date="2020" name="New Phytol.">
        <title>Comparative genomics reveals dynamic genome evolution in host specialist ectomycorrhizal fungi.</title>
        <authorList>
            <person name="Lofgren L.A."/>
            <person name="Nguyen N.H."/>
            <person name="Vilgalys R."/>
            <person name="Ruytinx J."/>
            <person name="Liao H.L."/>
            <person name="Branco S."/>
            <person name="Kuo A."/>
            <person name="LaButti K."/>
            <person name="Lipzen A."/>
            <person name="Andreopoulos W."/>
            <person name="Pangilinan J."/>
            <person name="Riley R."/>
            <person name="Hundley H."/>
            <person name="Na H."/>
            <person name="Barry K."/>
            <person name="Grigoriev I.V."/>
            <person name="Stajich J.E."/>
            <person name="Kennedy P.G."/>
        </authorList>
    </citation>
    <scope>NUCLEOTIDE SEQUENCE</scope>
    <source>
        <strain evidence="1">MN1</strain>
    </source>
</reference>
<dbReference type="EMBL" id="JABBWG010000134">
    <property type="protein sequence ID" value="KAG1799644.1"/>
    <property type="molecule type" value="Genomic_DNA"/>
</dbReference>
<accession>A0A9P7DP22</accession>
<evidence type="ECO:0000313" key="2">
    <source>
        <dbReference type="Proteomes" id="UP000807769"/>
    </source>
</evidence>
<evidence type="ECO:0000313" key="1">
    <source>
        <dbReference type="EMBL" id="KAG1799644.1"/>
    </source>
</evidence>
<name>A0A9P7DP22_9AGAM</name>
<gene>
    <name evidence="1" type="ORF">BJ212DRAFT_1287888</name>
</gene>
<protein>
    <recommendedName>
        <fullName evidence="3">Helicase C-terminal domain-containing protein</fullName>
    </recommendedName>
</protein>
<dbReference type="Gene3D" id="3.40.50.300">
    <property type="entry name" value="P-loop containing nucleotide triphosphate hydrolases"/>
    <property type="match status" value="1"/>
</dbReference>
<dbReference type="GeneID" id="64626029"/>
<dbReference type="RefSeq" id="XP_041185764.1">
    <property type="nucleotide sequence ID" value="XM_041332012.1"/>
</dbReference>
<organism evidence="1 2">
    <name type="scientific">Suillus subaureus</name>
    <dbReference type="NCBI Taxonomy" id="48587"/>
    <lineage>
        <taxon>Eukaryota</taxon>
        <taxon>Fungi</taxon>
        <taxon>Dikarya</taxon>
        <taxon>Basidiomycota</taxon>
        <taxon>Agaricomycotina</taxon>
        <taxon>Agaricomycetes</taxon>
        <taxon>Agaricomycetidae</taxon>
        <taxon>Boletales</taxon>
        <taxon>Suillineae</taxon>
        <taxon>Suillaceae</taxon>
        <taxon>Suillus</taxon>
    </lineage>
</organism>
<comment type="caution">
    <text evidence="1">The sequence shown here is derived from an EMBL/GenBank/DDBJ whole genome shotgun (WGS) entry which is preliminary data.</text>
</comment>
<dbReference type="Proteomes" id="UP000807769">
    <property type="component" value="Unassembled WGS sequence"/>
</dbReference>
<sequence>MHSENLVTIRTSIDCSNIKLCIQQIKYSLSSYQDLAFLIPDGWSNSDLIMIVTPIPPKFLIFFNNIQDMIAAAKTLQKRLPLDMHHKIKWYNSDMTVEYKENEVNHLILGETWGLCMMESFRMGMDIPDILLVIQWRAMCKLLTLW</sequence>
<dbReference type="InterPro" id="IPR027417">
    <property type="entry name" value="P-loop_NTPase"/>
</dbReference>